<dbReference type="RefSeq" id="WP_264323838.1">
    <property type="nucleotide sequence ID" value="NZ_JADEXQ010000010.1"/>
</dbReference>
<dbReference type="GO" id="GO:0030153">
    <property type="term" value="P:bacteriocin immunity"/>
    <property type="evidence" value="ECO:0007669"/>
    <property type="project" value="InterPro"/>
</dbReference>
<reference evidence="3" key="1">
    <citation type="submission" date="2020-10" db="EMBL/GenBank/DDBJ databases">
        <authorList>
            <person name="Castelo-Branco R."/>
            <person name="Eusebio N."/>
            <person name="Adriana R."/>
            <person name="Vieira A."/>
            <person name="Brugerolle De Fraissinette N."/>
            <person name="Rezende De Castro R."/>
            <person name="Schneider M.P."/>
            <person name="Vasconcelos V."/>
            <person name="Leao P.N."/>
        </authorList>
    </citation>
    <scope>NUCLEOTIDE SEQUENCE</scope>
    <source>
        <strain evidence="3">LEGE 11480</strain>
    </source>
</reference>
<dbReference type="Pfam" id="PF06713">
    <property type="entry name" value="bPH_4"/>
    <property type="match status" value="1"/>
</dbReference>
<keyword evidence="4" id="KW-1185">Reference proteome</keyword>
<gene>
    <name evidence="3" type="ORF">IQ266_04480</name>
</gene>
<organism evidence="3 4">
    <name type="scientific">Romeriopsis navalis LEGE 11480</name>
    <dbReference type="NCBI Taxonomy" id="2777977"/>
    <lineage>
        <taxon>Bacteria</taxon>
        <taxon>Bacillati</taxon>
        <taxon>Cyanobacteriota</taxon>
        <taxon>Cyanophyceae</taxon>
        <taxon>Leptolyngbyales</taxon>
        <taxon>Leptolyngbyaceae</taxon>
        <taxon>Romeriopsis</taxon>
        <taxon>Romeriopsis navalis</taxon>
    </lineage>
</organism>
<feature type="domain" description="Uncharacterized protein YyaB-like PH" evidence="2">
    <location>
        <begin position="60"/>
        <end position="131"/>
    </location>
</feature>
<dbReference type="AlphaFoldDB" id="A0A928VJR8"/>
<accession>A0A928VJR8</accession>
<keyword evidence="1" id="KW-0812">Transmembrane</keyword>
<dbReference type="EMBL" id="JADEXQ010000010">
    <property type="protein sequence ID" value="MBE9029018.1"/>
    <property type="molecule type" value="Genomic_DNA"/>
</dbReference>
<evidence type="ECO:0000313" key="4">
    <source>
        <dbReference type="Proteomes" id="UP000625316"/>
    </source>
</evidence>
<protein>
    <submittedName>
        <fullName evidence="3">PH domain-containing protein</fullName>
    </submittedName>
</protein>
<dbReference type="Proteomes" id="UP000625316">
    <property type="component" value="Unassembled WGS sequence"/>
</dbReference>
<evidence type="ECO:0000256" key="1">
    <source>
        <dbReference type="SAM" id="Phobius"/>
    </source>
</evidence>
<sequence length="138" mass="14985">MQTFHSKIDNWLLVILALLIITSILGVYISLTQGQTISYLAAVGMLLLGVGMPIWIGLSTQYVVTDRELRVQSGPFRWIVPLSTIASVQATHNPLSGPALSLDRLEIKYGNGRPRSIIVSPANKSAFLSAIGQPVDEL</sequence>
<evidence type="ECO:0000259" key="2">
    <source>
        <dbReference type="Pfam" id="PF06713"/>
    </source>
</evidence>
<keyword evidence="1" id="KW-0472">Membrane</keyword>
<name>A0A928VJR8_9CYAN</name>
<proteinExistence type="predicted"/>
<comment type="caution">
    <text evidence="3">The sequence shown here is derived from an EMBL/GenBank/DDBJ whole genome shotgun (WGS) entry which is preliminary data.</text>
</comment>
<keyword evidence="1" id="KW-1133">Transmembrane helix</keyword>
<feature type="transmembrane region" description="Helical" evidence="1">
    <location>
        <begin position="37"/>
        <end position="58"/>
    </location>
</feature>
<dbReference type="InterPro" id="IPR009589">
    <property type="entry name" value="PH_YyaB-like"/>
</dbReference>
<evidence type="ECO:0000313" key="3">
    <source>
        <dbReference type="EMBL" id="MBE9029018.1"/>
    </source>
</evidence>
<feature type="transmembrane region" description="Helical" evidence="1">
    <location>
        <begin position="12"/>
        <end position="31"/>
    </location>
</feature>